<accession>A0ACD1FR50</accession>
<geneLocation type="plasmid" evidence="1 2">
    <name>unnamed2</name>
</geneLocation>
<sequence length="60" mass="6636">MSTSYYELPEHLWEGKGPGRNEDGSPRRDSTPSEIAWLRGVGQALATLHAPRRATDSEPT</sequence>
<protein>
    <submittedName>
        <fullName evidence="1">Uncharacterized protein</fullName>
    </submittedName>
</protein>
<evidence type="ECO:0000313" key="2">
    <source>
        <dbReference type="Proteomes" id="UP000825598"/>
    </source>
</evidence>
<keyword evidence="2" id="KW-1185">Reference proteome</keyword>
<reference evidence="1" key="1">
    <citation type="submission" date="2021-07" db="EMBL/GenBank/DDBJ databases">
        <title>Complete Genome Sequences of Mycobacterium farcinogenes Isolated from Clinical Specimens from Patients in Thailand.</title>
        <authorList>
            <person name="Sodsai P."/>
        </authorList>
    </citation>
    <scope>NUCLEOTIDE SEQUENCE</scope>
    <source>
        <strain evidence="1">BKK/CU-MFGFA-001</strain>
    </source>
</reference>
<proteinExistence type="predicted"/>
<name>A0ACD1FR50_MYCFR</name>
<keyword evidence="1" id="KW-0614">Plasmid</keyword>
<gene>
    <name evidence="1" type="ORF">K6L26_31125</name>
</gene>
<organism evidence="1 2">
    <name type="scientific">Mycolicibacterium farcinogenes</name>
    <name type="common">Mycobacterium farcinogenes</name>
    <dbReference type="NCBI Taxonomy" id="1802"/>
    <lineage>
        <taxon>Bacteria</taxon>
        <taxon>Bacillati</taxon>
        <taxon>Actinomycetota</taxon>
        <taxon>Actinomycetes</taxon>
        <taxon>Mycobacteriales</taxon>
        <taxon>Mycobacteriaceae</taxon>
        <taxon>Mycolicibacterium</taxon>
    </lineage>
</organism>
<dbReference type="EMBL" id="CP081675">
    <property type="protein sequence ID" value="QZH69559.1"/>
    <property type="molecule type" value="Genomic_DNA"/>
</dbReference>
<dbReference type="Proteomes" id="UP000825598">
    <property type="component" value="Plasmid unnamed2"/>
</dbReference>
<evidence type="ECO:0000313" key="1">
    <source>
        <dbReference type="EMBL" id="QZH69559.1"/>
    </source>
</evidence>